<evidence type="ECO:0000256" key="6">
    <source>
        <dbReference type="ARBA" id="ARBA00047820"/>
    </source>
</evidence>
<sequence>MNIMHDINPKRITEDQFVVLIEIPQGSKKKYEIDKETGLLSLDRYLATSFRYPVNYGFIPLTHCEDNDPLDVFVLSQEPLDPMVLVNCRPLGVIRMIDNGELDEKLIAVPARDPLMDQYQDIKDLPQSLVAEIEHFLLHYKDLDKKTVSIEKIEGKQEAKNAIKRSLVTYRDIIKK</sequence>
<dbReference type="GO" id="GO:0005737">
    <property type="term" value="C:cytoplasm"/>
    <property type="evidence" value="ECO:0007669"/>
    <property type="project" value="UniProtKB-SubCell"/>
</dbReference>
<feature type="binding site" evidence="7">
    <location>
        <position position="71"/>
    </location>
    <ligand>
        <name>Mg(2+)</name>
        <dbReference type="ChEBI" id="CHEBI:18420"/>
        <label>1</label>
    </ligand>
</feature>
<evidence type="ECO:0000313" key="8">
    <source>
        <dbReference type="EMBL" id="KOR75390.1"/>
    </source>
</evidence>
<comment type="cofactor">
    <cofactor evidence="1 7">
        <name>Mg(2+)</name>
        <dbReference type="ChEBI" id="CHEBI:18420"/>
    </cofactor>
</comment>
<comment type="similarity">
    <text evidence="7">Belongs to the PPase family.</text>
</comment>
<dbReference type="Proteomes" id="UP000037386">
    <property type="component" value="Unassembled WGS sequence"/>
</dbReference>
<dbReference type="HAMAP" id="MF_00209">
    <property type="entry name" value="Inorganic_PPase"/>
    <property type="match status" value="1"/>
</dbReference>
<gene>
    <name evidence="7 8" type="primary">ppa</name>
    <name evidence="8" type="ORF">CPX_001608</name>
</gene>
<evidence type="ECO:0000256" key="2">
    <source>
        <dbReference type="ARBA" id="ARBA00022490"/>
    </source>
</evidence>
<dbReference type="SUPFAM" id="SSF50324">
    <property type="entry name" value="Inorganic pyrophosphatase"/>
    <property type="match status" value="1"/>
</dbReference>
<accession>A0A0M1N040</accession>
<dbReference type="AlphaFoldDB" id="A0A0M1N040"/>
<dbReference type="OrthoDB" id="5187599at2"/>
<protein>
    <recommendedName>
        <fullName evidence="7">Inorganic pyrophosphatase</fullName>
        <ecNumber evidence="7">3.6.1.1</ecNumber>
    </recommendedName>
    <alternativeName>
        <fullName evidence="7">Pyrophosphate phospho-hydrolase</fullName>
        <shortName evidence="7">PPase</shortName>
    </alternativeName>
</protein>
<keyword evidence="2 7" id="KW-0963">Cytoplasm</keyword>
<dbReference type="FunFam" id="3.90.80.10:FF:000003">
    <property type="entry name" value="Inorganic pyrophosphatase"/>
    <property type="match status" value="1"/>
</dbReference>
<feature type="binding site" evidence="7">
    <location>
        <position position="44"/>
    </location>
    <ligand>
        <name>substrate</name>
    </ligand>
</feature>
<feature type="binding site" evidence="7">
    <location>
        <position position="66"/>
    </location>
    <ligand>
        <name>Mg(2+)</name>
        <dbReference type="ChEBI" id="CHEBI:18420"/>
        <label>1</label>
    </ligand>
</feature>
<keyword evidence="5 7" id="KW-0460">Magnesium</keyword>
<keyword evidence="4 7" id="KW-0378">Hydrolase</keyword>
<dbReference type="EC" id="3.6.1.1" evidence="7"/>
<dbReference type="GO" id="GO:0004427">
    <property type="term" value="F:inorganic diphosphate phosphatase activity"/>
    <property type="evidence" value="ECO:0007669"/>
    <property type="project" value="UniProtKB-UniRule"/>
</dbReference>
<evidence type="ECO:0000256" key="3">
    <source>
        <dbReference type="ARBA" id="ARBA00022723"/>
    </source>
</evidence>
<feature type="binding site" evidence="7">
    <location>
        <position position="30"/>
    </location>
    <ligand>
        <name>substrate</name>
    </ligand>
</feature>
<evidence type="ECO:0000256" key="5">
    <source>
        <dbReference type="ARBA" id="ARBA00022842"/>
    </source>
</evidence>
<dbReference type="PROSITE" id="PS00387">
    <property type="entry name" value="PPASE"/>
    <property type="match status" value="1"/>
</dbReference>
<dbReference type="InterPro" id="IPR008162">
    <property type="entry name" value="Pyrophosphatase"/>
</dbReference>
<dbReference type="EMBL" id="LHCF01000009">
    <property type="protein sequence ID" value="KOR75390.1"/>
    <property type="molecule type" value="Genomic_DNA"/>
</dbReference>
<dbReference type="InterPro" id="IPR036649">
    <property type="entry name" value="Pyrophosphatase_sf"/>
</dbReference>
<comment type="catalytic activity">
    <reaction evidence="6 7">
        <text>diphosphate + H2O = 2 phosphate + H(+)</text>
        <dbReference type="Rhea" id="RHEA:24576"/>
        <dbReference type="ChEBI" id="CHEBI:15377"/>
        <dbReference type="ChEBI" id="CHEBI:15378"/>
        <dbReference type="ChEBI" id="CHEBI:33019"/>
        <dbReference type="ChEBI" id="CHEBI:43474"/>
        <dbReference type="EC" id="3.6.1.1"/>
    </reaction>
</comment>
<dbReference type="Gene3D" id="3.90.80.10">
    <property type="entry name" value="Inorganic pyrophosphatase"/>
    <property type="match status" value="1"/>
</dbReference>
<feature type="binding site" evidence="7">
    <location>
        <position position="140"/>
    </location>
    <ligand>
        <name>substrate</name>
    </ligand>
</feature>
<reference evidence="9" key="1">
    <citation type="submission" date="2015-05" db="EMBL/GenBank/DDBJ databases">
        <title>Draft genome sequence of 'Candidatus Phytoplasma Pruni' strain CX, a plant pathogenic bacterium.</title>
        <authorList>
            <person name="Lee I.-M."/>
            <person name="Bottner-Parker K.D."/>
            <person name="Shao J."/>
            <person name="Gundersen-Rindal D.E."/>
            <person name="Zhao Y."/>
            <person name="Davis R.E."/>
        </authorList>
    </citation>
    <scope>NUCLEOTIDE SEQUENCE [LARGE SCALE GENOMIC DNA]</scope>
    <source>
        <strain evidence="9">CX</strain>
    </source>
</reference>
<dbReference type="GO" id="GO:0006796">
    <property type="term" value="P:phosphate-containing compound metabolic process"/>
    <property type="evidence" value="ECO:0007669"/>
    <property type="project" value="InterPro"/>
</dbReference>
<feature type="binding site" evidence="7">
    <location>
        <position position="103"/>
    </location>
    <ligand>
        <name>Mg(2+)</name>
        <dbReference type="ChEBI" id="CHEBI:18420"/>
        <label>1</label>
    </ligand>
</feature>
<dbReference type="GO" id="GO:0000287">
    <property type="term" value="F:magnesium ion binding"/>
    <property type="evidence" value="ECO:0007669"/>
    <property type="project" value="UniProtKB-UniRule"/>
</dbReference>
<evidence type="ECO:0000256" key="7">
    <source>
        <dbReference type="HAMAP-Rule" id="MF_00209"/>
    </source>
</evidence>
<evidence type="ECO:0000313" key="9">
    <source>
        <dbReference type="Proteomes" id="UP000037386"/>
    </source>
</evidence>
<name>A0A0M1N040_9MOLU</name>
<dbReference type="PANTHER" id="PTHR10286">
    <property type="entry name" value="INORGANIC PYROPHOSPHATASE"/>
    <property type="match status" value="1"/>
</dbReference>
<dbReference type="PATRIC" id="fig|479893.3.peg.409"/>
<dbReference type="STRING" id="479893.CPX_001608"/>
<comment type="function">
    <text evidence="7">Catalyzes the hydrolysis of inorganic pyrophosphate (PPi) forming two phosphate ions.</text>
</comment>
<comment type="caution">
    <text evidence="8">The sequence shown here is derived from an EMBL/GenBank/DDBJ whole genome shotgun (WGS) entry which is preliminary data.</text>
</comment>
<dbReference type="CDD" id="cd00412">
    <property type="entry name" value="pyrophosphatase"/>
    <property type="match status" value="1"/>
</dbReference>
<comment type="subcellular location">
    <subcellularLocation>
        <location evidence="7">Cytoplasm</location>
    </subcellularLocation>
</comment>
<feature type="binding site" evidence="7">
    <location>
        <position position="56"/>
    </location>
    <ligand>
        <name>substrate</name>
    </ligand>
</feature>
<dbReference type="Pfam" id="PF00719">
    <property type="entry name" value="Pyrophosphatase"/>
    <property type="match status" value="1"/>
</dbReference>
<evidence type="ECO:0000256" key="1">
    <source>
        <dbReference type="ARBA" id="ARBA00001946"/>
    </source>
</evidence>
<comment type="subunit">
    <text evidence="7">Homohexamer.</text>
</comment>
<feature type="binding site" evidence="7">
    <location>
        <position position="71"/>
    </location>
    <ligand>
        <name>Mg(2+)</name>
        <dbReference type="ChEBI" id="CHEBI:18420"/>
        <label>2</label>
    </ligand>
</feature>
<keyword evidence="3 7" id="KW-0479">Metal-binding</keyword>
<organism evidence="8 9">
    <name type="scientific">Candidatus Phytoplasma pruni</name>
    <dbReference type="NCBI Taxonomy" id="479893"/>
    <lineage>
        <taxon>Bacteria</taxon>
        <taxon>Bacillati</taxon>
        <taxon>Mycoplasmatota</taxon>
        <taxon>Mollicutes</taxon>
        <taxon>Acholeplasmatales</taxon>
        <taxon>Acholeplasmataceae</taxon>
        <taxon>Candidatus Phytoplasma</taxon>
        <taxon>16SrIII (X-disease group)</taxon>
    </lineage>
</organism>
<dbReference type="RefSeq" id="WP_053521488.1">
    <property type="nucleotide sequence ID" value="NZ_LHCF01000009.1"/>
</dbReference>
<evidence type="ECO:0000256" key="4">
    <source>
        <dbReference type="ARBA" id="ARBA00022801"/>
    </source>
</evidence>
<proteinExistence type="inferred from homology"/>